<gene>
    <name evidence="6" type="ORF">HHL11_26910</name>
</gene>
<evidence type="ECO:0000313" key="7">
    <source>
        <dbReference type="Proteomes" id="UP000541185"/>
    </source>
</evidence>
<dbReference type="Pfam" id="PF00497">
    <property type="entry name" value="SBP_bac_3"/>
    <property type="match status" value="1"/>
</dbReference>
<keyword evidence="7" id="KW-1185">Reference proteome</keyword>
<dbReference type="GO" id="GO:0030288">
    <property type="term" value="C:outer membrane-bounded periplasmic space"/>
    <property type="evidence" value="ECO:0007669"/>
    <property type="project" value="TreeGrafter"/>
</dbReference>
<accession>A0A848HD65</accession>
<dbReference type="GO" id="GO:0005576">
    <property type="term" value="C:extracellular region"/>
    <property type="evidence" value="ECO:0007669"/>
    <property type="project" value="TreeGrafter"/>
</dbReference>
<dbReference type="EMBL" id="JABBFX010000003">
    <property type="protein sequence ID" value="NML47409.1"/>
    <property type="molecule type" value="Genomic_DNA"/>
</dbReference>
<keyword evidence="2" id="KW-0813">Transport</keyword>
<feature type="domain" description="Solute-binding protein family 3/N-terminal" evidence="5">
    <location>
        <begin position="33"/>
        <end position="262"/>
    </location>
</feature>
<dbReference type="PANTHER" id="PTHR30085">
    <property type="entry name" value="AMINO ACID ABC TRANSPORTER PERMEASE"/>
    <property type="match status" value="1"/>
</dbReference>
<dbReference type="InterPro" id="IPR051455">
    <property type="entry name" value="Bact_solute-bind_prot3"/>
</dbReference>
<evidence type="ECO:0000256" key="2">
    <source>
        <dbReference type="ARBA" id="ARBA00022448"/>
    </source>
</evidence>
<dbReference type="Proteomes" id="UP000541185">
    <property type="component" value="Unassembled WGS sequence"/>
</dbReference>
<feature type="chain" id="PRO_5032901153" evidence="4">
    <location>
        <begin position="20"/>
        <end position="291"/>
    </location>
</feature>
<evidence type="ECO:0000256" key="4">
    <source>
        <dbReference type="SAM" id="SignalP"/>
    </source>
</evidence>
<dbReference type="CDD" id="cd13688">
    <property type="entry name" value="PBP2_GltI_DEBP"/>
    <property type="match status" value="1"/>
</dbReference>
<feature type="signal peptide" evidence="4">
    <location>
        <begin position="1"/>
        <end position="19"/>
    </location>
</feature>
<keyword evidence="3 4" id="KW-0732">Signal</keyword>
<evidence type="ECO:0000256" key="1">
    <source>
        <dbReference type="ARBA" id="ARBA00010333"/>
    </source>
</evidence>
<comment type="caution">
    <text evidence="6">The sequence shown here is derived from an EMBL/GenBank/DDBJ whole genome shotgun (WGS) entry which is preliminary data.</text>
</comment>
<evidence type="ECO:0000313" key="6">
    <source>
        <dbReference type="EMBL" id="NML47409.1"/>
    </source>
</evidence>
<comment type="similarity">
    <text evidence="1">Belongs to the bacterial solute-binding protein 3 family.</text>
</comment>
<dbReference type="RefSeq" id="WP_169421688.1">
    <property type="nucleotide sequence ID" value="NZ_JABBFX010000003.1"/>
</dbReference>
<dbReference type="InterPro" id="IPR001638">
    <property type="entry name" value="Solute-binding_3/MltF_N"/>
</dbReference>
<organism evidence="6 7">
    <name type="scientific">Ramlibacter agri</name>
    <dbReference type="NCBI Taxonomy" id="2728837"/>
    <lineage>
        <taxon>Bacteria</taxon>
        <taxon>Pseudomonadati</taxon>
        <taxon>Pseudomonadota</taxon>
        <taxon>Betaproteobacteria</taxon>
        <taxon>Burkholderiales</taxon>
        <taxon>Comamonadaceae</taxon>
        <taxon>Ramlibacter</taxon>
    </lineage>
</organism>
<dbReference type="SMART" id="SM00062">
    <property type="entry name" value="PBPb"/>
    <property type="match status" value="1"/>
</dbReference>
<dbReference type="Gene3D" id="3.40.190.10">
    <property type="entry name" value="Periplasmic binding protein-like II"/>
    <property type="match status" value="2"/>
</dbReference>
<protein>
    <submittedName>
        <fullName evidence="6">Transporter substrate-binding domain-containing protein</fullName>
    </submittedName>
</protein>
<reference evidence="6 7" key="1">
    <citation type="submission" date="2020-04" db="EMBL/GenBank/DDBJ databases">
        <title>Ramlibacter sp. G-1-2-2 isolated from soil.</title>
        <authorList>
            <person name="Dahal R.H."/>
        </authorList>
    </citation>
    <scope>NUCLEOTIDE SEQUENCE [LARGE SCALE GENOMIC DNA]</scope>
    <source>
        <strain evidence="6 7">G-1-2-2</strain>
    </source>
</reference>
<evidence type="ECO:0000256" key="3">
    <source>
        <dbReference type="ARBA" id="ARBA00022729"/>
    </source>
</evidence>
<name>A0A848HD65_9BURK</name>
<evidence type="ECO:0000259" key="5">
    <source>
        <dbReference type="SMART" id="SM00062"/>
    </source>
</evidence>
<dbReference type="SUPFAM" id="SSF53850">
    <property type="entry name" value="Periplasmic binding protein-like II"/>
    <property type="match status" value="1"/>
</dbReference>
<sequence>MLPAFVSVFLLLGAGAAAAQPVDTLKRIAETGTINLGHREAALPFSYYAGQRQVAGYSHELMLRLRDAIQAALALPALTVRLVPVTPQNQVTLVQNGSVDLECAATPHDRERARQLAFSISIFRADTRLLAARDSGIRDFPDLAGKRVAIAGANAPEQLLRERIGRKPRIVAARDPRESFALLEAGRVDAVVMEDAALYAERARSREPERWVVVGTPLAARVYACTMRQGEPELKRIVDAALARMMESGEILRIHAKWFEQPIPPVGLNLRWPASPDLVDLYRHPDDHPLD</sequence>
<dbReference type="GO" id="GO:0006865">
    <property type="term" value="P:amino acid transport"/>
    <property type="evidence" value="ECO:0007669"/>
    <property type="project" value="TreeGrafter"/>
</dbReference>
<dbReference type="AlphaFoldDB" id="A0A848HD65"/>
<dbReference type="PANTHER" id="PTHR30085:SF2">
    <property type="entry name" value="GLUTAMATE_ASPARTATE IMPORT SOLUTE-BINDING PROTEIN"/>
    <property type="match status" value="1"/>
</dbReference>
<proteinExistence type="inferred from homology"/>